<evidence type="ECO:0000313" key="15">
    <source>
        <dbReference type="EMBL" id="KAK2866686.1"/>
    </source>
</evidence>
<keyword evidence="9 14" id="KW-0521">NADP</keyword>
<dbReference type="Pfam" id="PF01129">
    <property type="entry name" value="ART"/>
    <property type="match status" value="1"/>
</dbReference>
<evidence type="ECO:0000256" key="4">
    <source>
        <dbReference type="ARBA" id="ARBA00022656"/>
    </source>
</evidence>
<gene>
    <name evidence="15" type="ORF">Q7C36_002742</name>
</gene>
<dbReference type="SUPFAM" id="SSF56399">
    <property type="entry name" value="ADP-ribosylation"/>
    <property type="match status" value="1"/>
</dbReference>
<dbReference type="GO" id="GO:0016779">
    <property type="term" value="F:nucleotidyltransferase activity"/>
    <property type="evidence" value="ECO:0007669"/>
    <property type="project" value="UniProtKB-KW"/>
</dbReference>
<dbReference type="GO" id="GO:0003950">
    <property type="term" value="F:NAD+ poly-ADP-ribosyltransferase activity"/>
    <property type="evidence" value="ECO:0007669"/>
    <property type="project" value="TreeGrafter"/>
</dbReference>
<evidence type="ECO:0000256" key="7">
    <source>
        <dbReference type="ARBA" id="ARBA00022695"/>
    </source>
</evidence>
<organism evidence="15 16">
    <name type="scientific">Tachysurus vachellii</name>
    <name type="common">Darkbarbel catfish</name>
    <name type="synonym">Pelteobagrus vachellii</name>
    <dbReference type="NCBI Taxonomy" id="175792"/>
    <lineage>
        <taxon>Eukaryota</taxon>
        <taxon>Metazoa</taxon>
        <taxon>Chordata</taxon>
        <taxon>Craniata</taxon>
        <taxon>Vertebrata</taxon>
        <taxon>Euteleostomi</taxon>
        <taxon>Actinopterygii</taxon>
        <taxon>Neopterygii</taxon>
        <taxon>Teleostei</taxon>
        <taxon>Ostariophysi</taxon>
        <taxon>Siluriformes</taxon>
        <taxon>Bagridae</taxon>
        <taxon>Tachysurus</taxon>
    </lineage>
</organism>
<evidence type="ECO:0000256" key="12">
    <source>
        <dbReference type="ARBA" id="ARBA00023157"/>
    </source>
</evidence>
<dbReference type="PRINTS" id="PR00970">
    <property type="entry name" value="RIBTRNSFRASE"/>
</dbReference>
<dbReference type="AlphaFoldDB" id="A0AA88NWM8"/>
<evidence type="ECO:0000256" key="9">
    <source>
        <dbReference type="ARBA" id="ARBA00022857"/>
    </source>
</evidence>
<keyword evidence="10" id="KW-0843">Virulence</keyword>
<comment type="subcellular location">
    <subcellularLocation>
        <location evidence="1">Secreted</location>
    </subcellularLocation>
</comment>
<evidence type="ECO:0000256" key="14">
    <source>
        <dbReference type="RuleBase" id="RU361228"/>
    </source>
</evidence>
<reference evidence="15" key="1">
    <citation type="submission" date="2023-08" db="EMBL/GenBank/DDBJ databases">
        <title>Pelteobagrus vachellii genome.</title>
        <authorList>
            <person name="Liu H."/>
        </authorList>
    </citation>
    <scope>NUCLEOTIDE SEQUENCE</scope>
    <source>
        <strain evidence="15">PRFRI_2022a</strain>
        <tissue evidence="15">Muscle</tissue>
    </source>
</reference>
<comment type="similarity">
    <text evidence="2 14">Belongs to the Arg-specific ADP-ribosyltransferase family.</text>
</comment>
<dbReference type="PROSITE" id="PS51996">
    <property type="entry name" value="TR_MART"/>
    <property type="match status" value="1"/>
</dbReference>
<evidence type="ECO:0000256" key="5">
    <source>
        <dbReference type="ARBA" id="ARBA00022676"/>
    </source>
</evidence>
<sequence length="247" mass="28694">MKQAVFILVIIVIINTGAVLSNQKKSSAYKLDMAKDSVDDQFIGCDEKTYKMIKKVLKKELNKNKDFKNIWNKYSNITDDFTRIIKVYTDSWGFHSKFNDAVSSGKIYYPKKFYYTAFHFLLTRAVQMYKVPRCIDVFRRTNVHFEIPKINDVMRFGRFASTSVKDDMHEIFGSKSCFKINTCFGANIAKLSVKPKEEEVLVPPFEIFTITNIEINIEKTLKCEVLYTLKSAGTFSCMNCELLKKLY</sequence>
<dbReference type="Gene3D" id="3.90.176.10">
    <property type="entry name" value="Toxin ADP-ribosyltransferase, Chain A, domain 1"/>
    <property type="match status" value="1"/>
</dbReference>
<dbReference type="InterPro" id="IPR000768">
    <property type="entry name" value="ART"/>
</dbReference>
<dbReference type="GO" id="GO:0106274">
    <property type="term" value="F:NAD+-protein-arginine ADP-ribosyltransferase activity"/>
    <property type="evidence" value="ECO:0007669"/>
    <property type="project" value="UniProtKB-EC"/>
</dbReference>
<feature type="chain" id="PRO_5041517611" description="NAD(P)(+)--arginine ADP-ribosyltransferase" evidence="14">
    <location>
        <begin position="22"/>
        <end position="247"/>
    </location>
</feature>
<evidence type="ECO:0000256" key="11">
    <source>
        <dbReference type="ARBA" id="ARBA00023027"/>
    </source>
</evidence>
<dbReference type="InterPro" id="IPR050999">
    <property type="entry name" value="ADP-ribosyltransferase_ARG"/>
</dbReference>
<dbReference type="EMBL" id="JAVHJS010000002">
    <property type="protein sequence ID" value="KAK2866686.1"/>
    <property type="molecule type" value="Genomic_DNA"/>
</dbReference>
<evidence type="ECO:0000256" key="13">
    <source>
        <dbReference type="ARBA" id="ARBA00047597"/>
    </source>
</evidence>
<dbReference type="Proteomes" id="UP001187315">
    <property type="component" value="Unassembled WGS sequence"/>
</dbReference>
<accession>A0AA88NWM8</accession>
<dbReference type="PANTHER" id="PTHR10339:SF25">
    <property type="entry name" value="SECRETED EXOENZYME S"/>
    <property type="match status" value="1"/>
</dbReference>
<proteinExistence type="inferred from homology"/>
<dbReference type="EC" id="2.4.2.31" evidence="14"/>
<evidence type="ECO:0000256" key="8">
    <source>
        <dbReference type="ARBA" id="ARBA00022729"/>
    </source>
</evidence>
<comment type="caution">
    <text evidence="15">The sequence shown here is derived from an EMBL/GenBank/DDBJ whole genome shotgun (WGS) entry which is preliminary data.</text>
</comment>
<dbReference type="GO" id="GO:0090729">
    <property type="term" value="F:toxin activity"/>
    <property type="evidence" value="ECO:0007669"/>
    <property type="project" value="UniProtKB-KW"/>
</dbReference>
<keyword evidence="8 14" id="KW-0732">Signal</keyword>
<keyword evidence="11 14" id="KW-0520">NAD</keyword>
<dbReference type="FunFam" id="3.90.176.10:FF:000001">
    <property type="entry name" value="NAD(P)(+)--arginine ADP-ribosyltransferase"/>
    <property type="match status" value="1"/>
</dbReference>
<keyword evidence="5 14" id="KW-0328">Glycosyltransferase</keyword>
<evidence type="ECO:0000256" key="10">
    <source>
        <dbReference type="ARBA" id="ARBA00023026"/>
    </source>
</evidence>
<name>A0AA88NWM8_TACVA</name>
<protein>
    <recommendedName>
        <fullName evidence="14">NAD(P)(+)--arginine ADP-ribosyltransferase</fullName>
        <ecNumber evidence="14">2.4.2.31</ecNumber>
    </recommendedName>
    <alternativeName>
        <fullName evidence="14">Mono(ADP-ribosyl)transferase</fullName>
    </alternativeName>
</protein>
<evidence type="ECO:0000256" key="6">
    <source>
        <dbReference type="ARBA" id="ARBA00022679"/>
    </source>
</evidence>
<keyword evidence="16" id="KW-1185">Reference proteome</keyword>
<dbReference type="GO" id="GO:0005576">
    <property type="term" value="C:extracellular region"/>
    <property type="evidence" value="ECO:0007669"/>
    <property type="project" value="UniProtKB-SubCell"/>
</dbReference>
<keyword evidence="7" id="KW-0548">Nucleotidyltransferase</keyword>
<keyword evidence="12" id="KW-1015">Disulfide bond</keyword>
<comment type="catalytic activity">
    <reaction evidence="13 14">
        <text>L-arginyl-[protein] + NAD(+) = N(omega)-(ADP-D-ribosyl)-L-arginyl-[protein] + nicotinamide + H(+)</text>
        <dbReference type="Rhea" id="RHEA:19149"/>
        <dbReference type="Rhea" id="RHEA-COMP:10532"/>
        <dbReference type="Rhea" id="RHEA-COMP:15087"/>
        <dbReference type="ChEBI" id="CHEBI:15378"/>
        <dbReference type="ChEBI" id="CHEBI:17154"/>
        <dbReference type="ChEBI" id="CHEBI:29965"/>
        <dbReference type="ChEBI" id="CHEBI:57540"/>
        <dbReference type="ChEBI" id="CHEBI:142554"/>
        <dbReference type="EC" id="2.4.2.31"/>
    </reaction>
</comment>
<evidence type="ECO:0000256" key="2">
    <source>
        <dbReference type="ARBA" id="ARBA00009558"/>
    </source>
</evidence>
<evidence type="ECO:0000256" key="1">
    <source>
        <dbReference type="ARBA" id="ARBA00004613"/>
    </source>
</evidence>
<keyword evidence="6 14" id="KW-0808">Transferase</keyword>
<feature type="signal peptide" evidence="14">
    <location>
        <begin position="1"/>
        <end position="21"/>
    </location>
</feature>
<evidence type="ECO:0000313" key="16">
    <source>
        <dbReference type="Proteomes" id="UP001187315"/>
    </source>
</evidence>
<keyword evidence="3" id="KW-0964">Secreted</keyword>
<dbReference type="PANTHER" id="PTHR10339">
    <property type="entry name" value="ADP-RIBOSYLTRANSFERASE"/>
    <property type="match status" value="1"/>
</dbReference>
<evidence type="ECO:0000256" key="3">
    <source>
        <dbReference type="ARBA" id="ARBA00022525"/>
    </source>
</evidence>
<keyword evidence="4" id="KW-0800">Toxin</keyword>